<organism evidence="10 11">
    <name type="scientific">Alcanivorax hongdengensis A-11-3</name>
    <dbReference type="NCBI Taxonomy" id="1177179"/>
    <lineage>
        <taxon>Bacteria</taxon>
        <taxon>Pseudomonadati</taxon>
        <taxon>Pseudomonadota</taxon>
        <taxon>Gammaproteobacteria</taxon>
        <taxon>Oceanospirillales</taxon>
        <taxon>Alcanivoracaceae</taxon>
        <taxon>Alcanivorax</taxon>
    </lineage>
</organism>
<dbReference type="RefSeq" id="WP_008927601.1">
    <property type="nucleotide sequence ID" value="NZ_AMRJ01000002.1"/>
</dbReference>
<dbReference type="InterPro" id="IPR029028">
    <property type="entry name" value="Alpha/beta_knot_MTases"/>
</dbReference>
<dbReference type="SUPFAM" id="SSF75217">
    <property type="entry name" value="alpha/beta knot"/>
    <property type="match status" value="1"/>
</dbReference>
<evidence type="ECO:0000313" key="11">
    <source>
        <dbReference type="Proteomes" id="UP000010164"/>
    </source>
</evidence>
<dbReference type="PANTHER" id="PTHR43453">
    <property type="entry name" value="RRNA METHYLASE-LIKE"/>
    <property type="match status" value="1"/>
</dbReference>
<comment type="caution">
    <text evidence="10">The sequence shown here is derived from an EMBL/GenBank/DDBJ whole genome shotgun (WGS) entry which is preliminary data.</text>
</comment>
<evidence type="ECO:0000313" key="10">
    <source>
        <dbReference type="EMBL" id="EKF75617.1"/>
    </source>
</evidence>
<proteinExistence type="inferred from homology"/>
<dbReference type="GO" id="GO:0002938">
    <property type="term" value="P:tRNA guanine ribose methylation"/>
    <property type="evidence" value="ECO:0007669"/>
    <property type="project" value="UniProtKB-UniRule"/>
</dbReference>
<dbReference type="PANTHER" id="PTHR43453:SF1">
    <property type="entry name" value="TRNA_RRNA METHYLTRANSFERASE SPOU TYPE DOMAIN-CONTAINING PROTEIN"/>
    <property type="match status" value="1"/>
</dbReference>
<feature type="domain" description="tRNA/rRNA methyltransferase SpoU type" evidence="8">
    <location>
        <begin position="20"/>
        <end position="158"/>
    </location>
</feature>
<dbReference type="EC" id="2.1.1.34" evidence="7"/>
<dbReference type="CDD" id="cd18092">
    <property type="entry name" value="SpoU-like_TrmH"/>
    <property type="match status" value="1"/>
</dbReference>
<dbReference type="STRING" id="1177179.A11A3_02072"/>
<keyword evidence="4 7" id="KW-0949">S-adenosyl-L-methionine</keyword>
<reference evidence="10 11" key="1">
    <citation type="journal article" date="2012" name="J. Bacteriol.">
        <title>Genome Sequence of the Alkane-Degrading Bacterium Alcanivorax hongdengensis Type Strain A-11-3.</title>
        <authorList>
            <person name="Lai Q."/>
            <person name="Shao Z."/>
        </authorList>
    </citation>
    <scope>NUCLEOTIDE SEQUENCE [LARGE SCALE GENOMIC DNA]</scope>
    <source>
        <strain evidence="10 11">A-11-3</strain>
    </source>
</reference>
<sequence length="231" mass="25537">MTPERYRRIRETLDRRQPDLTVIMDGVHKPHNIAAIVRTCDAVGILDVYSVLPGNRARAAAGTAMGSQRWVQAHQYDDGVSAIRDLQAEGVQVLAAHLSDDAIPYREVDYTRPTALLLGTEKFGVGEASAAAVDQNVIIPMMGMVESFNVSVAAAIILAEACEQRRAAGFYDQPRLAPARYNELLFRWGHPKIARFCEQRGVPFPALDEEGQIPPGFSEWLREQQAEPDAP</sequence>
<keyword evidence="11" id="KW-1185">Reference proteome</keyword>
<dbReference type="OrthoDB" id="9794400at2"/>
<keyword evidence="6 7" id="KW-0694">RNA-binding</keyword>
<dbReference type="HAMAP" id="MF_02060">
    <property type="entry name" value="tRNA_methyltr_TrmH"/>
    <property type="match status" value="1"/>
</dbReference>
<dbReference type="NCBIfam" id="NF008295">
    <property type="entry name" value="PRK11081.1"/>
    <property type="match status" value="1"/>
</dbReference>
<dbReference type="PATRIC" id="fig|1177179.3.peg.408"/>
<dbReference type="InterPro" id="IPR029026">
    <property type="entry name" value="tRNA_m1G_MTases_N"/>
</dbReference>
<evidence type="ECO:0000256" key="7">
    <source>
        <dbReference type="HAMAP-Rule" id="MF_02060"/>
    </source>
</evidence>
<evidence type="ECO:0000259" key="9">
    <source>
        <dbReference type="Pfam" id="PF12105"/>
    </source>
</evidence>
<dbReference type="Gene3D" id="3.40.1280.10">
    <property type="match status" value="1"/>
</dbReference>
<dbReference type="GO" id="GO:0141100">
    <property type="term" value="F:tRNA (guanine(18)-2'-O)-methyltransferase activity"/>
    <property type="evidence" value="ECO:0007669"/>
    <property type="project" value="UniProtKB-UniRule"/>
</dbReference>
<dbReference type="Pfam" id="PF00588">
    <property type="entry name" value="SpoU_methylase"/>
    <property type="match status" value="1"/>
</dbReference>
<keyword evidence="1 7" id="KW-0820">tRNA-binding</keyword>
<name>L0WHJ4_9GAMM</name>
<evidence type="ECO:0000256" key="4">
    <source>
        <dbReference type="ARBA" id="ARBA00022691"/>
    </source>
</evidence>
<comment type="caution">
    <text evidence="7">Lacks conserved residue(s) required for the propagation of feature annotation.</text>
</comment>
<comment type="similarity">
    <text evidence="7">Belongs to the class IV-like SAM-binding methyltransferase superfamily. RNA methyltransferase TrmH family.</text>
</comment>
<evidence type="ECO:0000256" key="6">
    <source>
        <dbReference type="ARBA" id="ARBA00022884"/>
    </source>
</evidence>
<evidence type="ECO:0000256" key="3">
    <source>
        <dbReference type="ARBA" id="ARBA00022679"/>
    </source>
</evidence>
<keyword evidence="3 7" id="KW-0808">Transferase</keyword>
<dbReference type="InterPro" id="IPR022724">
    <property type="entry name" value="rRNA_MeTrfase_SpoU_C"/>
</dbReference>
<gene>
    <name evidence="7" type="primary">trmH</name>
    <name evidence="10" type="ORF">A11A3_02072</name>
</gene>
<dbReference type="EMBL" id="AMRJ01000002">
    <property type="protein sequence ID" value="EKF75617.1"/>
    <property type="molecule type" value="Genomic_DNA"/>
</dbReference>
<comment type="function">
    <text evidence="7">Catalyzes the 2'-O methylation of guanosine at position 18 in tRNA.</text>
</comment>
<evidence type="ECO:0000259" key="8">
    <source>
        <dbReference type="Pfam" id="PF00588"/>
    </source>
</evidence>
<keyword evidence="5 7" id="KW-0819">tRNA processing</keyword>
<evidence type="ECO:0000256" key="2">
    <source>
        <dbReference type="ARBA" id="ARBA00022603"/>
    </source>
</evidence>
<protein>
    <recommendedName>
        <fullName evidence="7">tRNA (guanosine(18)-2'-O)-methyltransferase</fullName>
        <ecNumber evidence="7">2.1.1.34</ecNumber>
    </recommendedName>
    <alternativeName>
        <fullName evidence="7">tRNA [Gm18] methyltransferase</fullName>
    </alternativeName>
</protein>
<dbReference type="Pfam" id="PF12105">
    <property type="entry name" value="SpoU_methylas_C"/>
    <property type="match status" value="1"/>
</dbReference>
<dbReference type="Proteomes" id="UP000010164">
    <property type="component" value="Unassembled WGS sequence"/>
</dbReference>
<dbReference type="InterPro" id="IPR033671">
    <property type="entry name" value="TrmH"/>
</dbReference>
<dbReference type="AlphaFoldDB" id="L0WHJ4"/>
<dbReference type="eggNOG" id="COG0566">
    <property type="taxonomic scope" value="Bacteria"/>
</dbReference>
<keyword evidence="2 7" id="KW-0489">Methyltransferase</keyword>
<dbReference type="InterPro" id="IPR001537">
    <property type="entry name" value="SpoU_MeTrfase"/>
</dbReference>
<comment type="catalytic activity">
    <reaction evidence="7">
        <text>guanosine(18) in tRNA + S-adenosyl-L-methionine = 2'-O-methylguanosine(18) in tRNA + S-adenosyl-L-homocysteine + H(+)</text>
        <dbReference type="Rhea" id="RHEA:20077"/>
        <dbReference type="Rhea" id="RHEA-COMP:10190"/>
        <dbReference type="Rhea" id="RHEA-COMP:10192"/>
        <dbReference type="ChEBI" id="CHEBI:15378"/>
        <dbReference type="ChEBI" id="CHEBI:57856"/>
        <dbReference type="ChEBI" id="CHEBI:59789"/>
        <dbReference type="ChEBI" id="CHEBI:74269"/>
        <dbReference type="ChEBI" id="CHEBI:74445"/>
        <dbReference type="EC" id="2.1.1.34"/>
    </reaction>
</comment>
<accession>L0WHJ4</accession>
<evidence type="ECO:0000256" key="5">
    <source>
        <dbReference type="ARBA" id="ARBA00022694"/>
    </source>
</evidence>
<dbReference type="GO" id="GO:0000049">
    <property type="term" value="F:tRNA binding"/>
    <property type="evidence" value="ECO:0007669"/>
    <property type="project" value="UniProtKB-UniRule"/>
</dbReference>
<feature type="binding site" evidence="7">
    <location>
        <position position="139"/>
    </location>
    <ligand>
        <name>S-adenosyl-L-methionine</name>
        <dbReference type="ChEBI" id="CHEBI:59789"/>
    </ligand>
</feature>
<feature type="domain" description="RNA methyltransferase SpoU/TrmH type C-terminal" evidence="9">
    <location>
        <begin position="164"/>
        <end position="213"/>
    </location>
</feature>
<evidence type="ECO:0000256" key="1">
    <source>
        <dbReference type="ARBA" id="ARBA00022555"/>
    </source>
</evidence>